<evidence type="ECO:0000313" key="3">
    <source>
        <dbReference type="Proteomes" id="UP000886874"/>
    </source>
</evidence>
<evidence type="ECO:0000313" key="2">
    <source>
        <dbReference type="EMBL" id="HIQ69176.1"/>
    </source>
</evidence>
<dbReference type="Proteomes" id="UP000886874">
    <property type="component" value="Unassembled WGS sequence"/>
</dbReference>
<name>A0A9D0Z4P2_9FIRM</name>
<dbReference type="EMBL" id="DVFN01000034">
    <property type="protein sequence ID" value="HIQ69176.1"/>
    <property type="molecule type" value="Genomic_DNA"/>
</dbReference>
<keyword evidence="1" id="KW-1133">Transmembrane helix</keyword>
<dbReference type="SUPFAM" id="SSF69322">
    <property type="entry name" value="Tricorn protease domain 2"/>
    <property type="match status" value="1"/>
</dbReference>
<gene>
    <name evidence="2" type="ORF">IAA67_02435</name>
</gene>
<dbReference type="InterPro" id="IPR043765">
    <property type="entry name" value="DUF5711"/>
</dbReference>
<proteinExistence type="predicted"/>
<dbReference type="AlphaFoldDB" id="A0A9D0Z4P2"/>
<reference evidence="2" key="2">
    <citation type="journal article" date="2021" name="PeerJ">
        <title>Extensive microbial diversity within the chicken gut microbiome revealed by metagenomics and culture.</title>
        <authorList>
            <person name="Gilroy R."/>
            <person name="Ravi A."/>
            <person name="Getino M."/>
            <person name="Pursley I."/>
            <person name="Horton D.L."/>
            <person name="Alikhan N.F."/>
            <person name="Baker D."/>
            <person name="Gharbi K."/>
            <person name="Hall N."/>
            <person name="Watson M."/>
            <person name="Adriaenssens E.M."/>
            <person name="Foster-Nyarko E."/>
            <person name="Jarju S."/>
            <person name="Secka A."/>
            <person name="Antonio M."/>
            <person name="Oren A."/>
            <person name="Chaudhuri R.R."/>
            <person name="La Ragione R."/>
            <person name="Hildebrand F."/>
            <person name="Pallen M.J."/>
        </authorList>
    </citation>
    <scope>NUCLEOTIDE SEQUENCE</scope>
    <source>
        <strain evidence="2">ChiSjej2B20-13462</strain>
    </source>
</reference>
<organism evidence="2 3">
    <name type="scientific">Candidatus Avoscillospira stercorigallinarum</name>
    <dbReference type="NCBI Taxonomy" id="2840708"/>
    <lineage>
        <taxon>Bacteria</taxon>
        <taxon>Bacillati</taxon>
        <taxon>Bacillota</taxon>
        <taxon>Clostridia</taxon>
        <taxon>Eubacteriales</taxon>
        <taxon>Oscillospiraceae</taxon>
        <taxon>Oscillospiraceae incertae sedis</taxon>
        <taxon>Candidatus Avoscillospira</taxon>
    </lineage>
</organism>
<protein>
    <submittedName>
        <fullName evidence="2">Uncharacterized protein</fullName>
    </submittedName>
</protein>
<feature type="transmembrane region" description="Helical" evidence="1">
    <location>
        <begin position="21"/>
        <end position="40"/>
    </location>
</feature>
<dbReference type="Pfam" id="PF18975">
    <property type="entry name" value="DUF5711"/>
    <property type="match status" value="1"/>
</dbReference>
<keyword evidence="1" id="KW-0472">Membrane</keyword>
<evidence type="ECO:0000256" key="1">
    <source>
        <dbReference type="SAM" id="Phobius"/>
    </source>
</evidence>
<keyword evidence="1" id="KW-0812">Transmembrane</keyword>
<accession>A0A9D0Z4P2</accession>
<sequence length="387" mass="41775">MWNNQSDTPAKPGRYGLIKRIVVFAVVVVAVCSAVGLFLFQESLNFDALRRWVKYFNIRDEGTEDLYLFDAHNSNRYGSAGSGLAVASVGGLAYYQDNGTERFTLQNQLSLPQLLTAGKMMLAYDAGGTVLLAADTNGERVRLTTEQPILDADLASNGSFCFASSLSGYKSVLTVYNSSATLAYRWLSSTTYMPTCAISEKGTMLAAIGLGASGGAFESSVYFFRTDSENILSTASLGNSLIYDLYFVDADTVCALGETAAYLVRSDGTLEGEFAYPEPYLKDYDTGGNGFLTLAVNMYRAGNRNSLVTMDDQGREIATLYLGEEILDLSAAGSYIAVLTADRLTIYTDNLEVYAETVDISAATSVLMREDGSVLLLGGGKGWLYLP</sequence>
<reference evidence="2" key="1">
    <citation type="submission" date="2020-10" db="EMBL/GenBank/DDBJ databases">
        <authorList>
            <person name="Gilroy R."/>
        </authorList>
    </citation>
    <scope>NUCLEOTIDE SEQUENCE</scope>
    <source>
        <strain evidence="2">ChiSjej2B20-13462</strain>
    </source>
</reference>
<comment type="caution">
    <text evidence="2">The sequence shown here is derived from an EMBL/GenBank/DDBJ whole genome shotgun (WGS) entry which is preliminary data.</text>
</comment>